<dbReference type="GO" id="GO:0042773">
    <property type="term" value="P:ATP synthesis coupled electron transport"/>
    <property type="evidence" value="ECO:0007669"/>
    <property type="project" value="InterPro"/>
</dbReference>
<gene>
    <name evidence="5" type="primary">nuoN</name>
    <name evidence="8" type="ORF">SAMN06297251_108139</name>
</gene>
<evidence type="ECO:0000256" key="2">
    <source>
        <dbReference type="ARBA" id="ARBA00022692"/>
    </source>
</evidence>
<keyword evidence="5" id="KW-0520">NAD</keyword>
<dbReference type="EMBL" id="FWXR01000008">
    <property type="protein sequence ID" value="SMC79739.1"/>
    <property type="molecule type" value="Genomic_DNA"/>
</dbReference>
<keyword evidence="3 5" id="KW-1133">Transmembrane helix</keyword>
<feature type="transmembrane region" description="Helical" evidence="5">
    <location>
        <begin position="114"/>
        <end position="143"/>
    </location>
</feature>
<feature type="transmembrane region" description="Helical" evidence="5">
    <location>
        <begin position="236"/>
        <end position="258"/>
    </location>
</feature>
<evidence type="ECO:0000313" key="8">
    <source>
        <dbReference type="EMBL" id="SMC79739.1"/>
    </source>
</evidence>
<dbReference type="GO" id="GO:0005886">
    <property type="term" value="C:plasma membrane"/>
    <property type="evidence" value="ECO:0007669"/>
    <property type="project" value="UniProtKB-SubCell"/>
</dbReference>
<dbReference type="STRING" id="937218.SAMN06297251_108139"/>
<proteinExistence type="inferred from homology"/>
<dbReference type="GO" id="GO:0048038">
    <property type="term" value="F:quinone binding"/>
    <property type="evidence" value="ECO:0007669"/>
    <property type="project" value="UniProtKB-KW"/>
</dbReference>
<evidence type="ECO:0000256" key="1">
    <source>
        <dbReference type="ARBA" id="ARBA00004127"/>
    </source>
</evidence>
<feature type="transmembrane region" description="Helical" evidence="5">
    <location>
        <begin position="437"/>
        <end position="469"/>
    </location>
</feature>
<feature type="transmembrane region" description="Helical" evidence="5">
    <location>
        <begin position="155"/>
        <end position="179"/>
    </location>
</feature>
<feature type="transmembrane region" description="Helical" evidence="5">
    <location>
        <begin position="199"/>
        <end position="224"/>
    </location>
</feature>
<sequence length="471" mass="49060">MMPLGDILPEIAVLLTAVIIVLLASFLPRHLQWTNAPVALIGLAIAALLLFSQANGEGRATFSGTYALDMASIEGRLLILFATAVTVLLSPRWFESDARHGEYYAMLLFSTLGAMVLAGALDLLLVLIGVLLSSATGYVLAAYHRDWALSVEAGMKYFLVGALANTALALGATLMIGLLGGPGFGEMAAALQAGEASPLLLVGLGLVTVGMAYKLGAVPAHAWLPDVAEGAPAPSAAFLTVVPKIGAAIALARLVSLFPETDFAIRALVAALAVITMTLGNLAALWQEDMRRMLGWSSVSQAGYLLMAVTVTSLTDHAIPALVTFLFGYATANLTAFAAITHLRGRTDRSDYAGLLKTAPLSAIAIIVAFLSLVGIPPLGGFVGKLELFLATIDGGYVWLAIAALVNTVVSLAYYLRFVTPMVLRAPSESVLQLGSWSCVATTIALISVAAVGIFAQFLIGMIGVSAFLPT</sequence>
<organism evidence="8 9">
    <name type="scientific">Fulvimarina manganoxydans</name>
    <dbReference type="NCBI Taxonomy" id="937218"/>
    <lineage>
        <taxon>Bacteria</taxon>
        <taxon>Pseudomonadati</taxon>
        <taxon>Pseudomonadota</taxon>
        <taxon>Alphaproteobacteria</taxon>
        <taxon>Hyphomicrobiales</taxon>
        <taxon>Aurantimonadaceae</taxon>
        <taxon>Fulvimarina</taxon>
    </lineage>
</organism>
<keyword evidence="4 5" id="KW-0472">Membrane</keyword>
<keyword evidence="5" id="KW-0813">Transport</keyword>
<evidence type="ECO:0000256" key="5">
    <source>
        <dbReference type="HAMAP-Rule" id="MF_00445"/>
    </source>
</evidence>
<keyword evidence="5" id="KW-1003">Cell membrane</keyword>
<dbReference type="HAMAP" id="MF_00445">
    <property type="entry name" value="NDH1_NuoN_1"/>
    <property type="match status" value="1"/>
</dbReference>
<dbReference type="OrthoDB" id="9768329at2"/>
<protein>
    <recommendedName>
        <fullName evidence="5">NADH-quinone oxidoreductase subunit N</fullName>
        <ecNumber evidence="5">7.1.1.-</ecNumber>
    </recommendedName>
    <alternativeName>
        <fullName evidence="5">NADH dehydrogenase I subunit N</fullName>
    </alternativeName>
    <alternativeName>
        <fullName evidence="5">NDH-1 subunit N</fullName>
    </alternativeName>
</protein>
<evidence type="ECO:0000259" key="7">
    <source>
        <dbReference type="Pfam" id="PF00361"/>
    </source>
</evidence>
<feature type="transmembrane region" description="Helical" evidence="5">
    <location>
        <begin position="73"/>
        <end position="94"/>
    </location>
</feature>
<feature type="transmembrane region" description="Helical" evidence="5">
    <location>
        <begin position="33"/>
        <end position="52"/>
    </location>
</feature>
<name>A0A1W2C3H5_9HYPH</name>
<feature type="transmembrane region" description="Helical" evidence="5">
    <location>
        <begin position="7"/>
        <end position="27"/>
    </location>
</feature>
<feature type="transmembrane region" description="Helical" evidence="5">
    <location>
        <begin position="352"/>
        <end position="376"/>
    </location>
</feature>
<keyword evidence="2 5" id="KW-0812">Transmembrane</keyword>
<comment type="subunit">
    <text evidence="5">NDH-1 is composed of 14 different subunits. Subunits NuoA, H, J, K, L, M, N constitute the membrane sector of the complex.</text>
</comment>
<dbReference type="InterPro" id="IPR001750">
    <property type="entry name" value="ND/Mrp_TM"/>
</dbReference>
<dbReference type="Pfam" id="PF00361">
    <property type="entry name" value="Proton_antipo_M"/>
    <property type="match status" value="1"/>
</dbReference>
<dbReference type="RefSeq" id="WP_084410112.1">
    <property type="nucleotide sequence ID" value="NZ_FWXR01000008.1"/>
</dbReference>
<evidence type="ECO:0000256" key="6">
    <source>
        <dbReference type="RuleBase" id="RU000320"/>
    </source>
</evidence>
<evidence type="ECO:0000256" key="4">
    <source>
        <dbReference type="ARBA" id="ARBA00023136"/>
    </source>
</evidence>
<dbReference type="InterPro" id="IPR010096">
    <property type="entry name" value="NADH-Q_OxRdtase_suN/2"/>
</dbReference>
<keyword evidence="5" id="KW-0874">Quinone</keyword>
<accession>A0A1W2C3H5</accession>
<feature type="transmembrane region" description="Helical" evidence="5">
    <location>
        <begin position="318"/>
        <end position="340"/>
    </location>
</feature>
<comment type="subcellular location">
    <subcellularLocation>
        <location evidence="5">Cell membrane</location>
        <topology evidence="5">Multi-pass membrane protein</topology>
    </subcellularLocation>
    <subcellularLocation>
        <location evidence="1">Endomembrane system</location>
        <topology evidence="1">Multi-pass membrane protein</topology>
    </subcellularLocation>
    <subcellularLocation>
        <location evidence="6">Membrane</location>
        <topology evidence="6">Multi-pass membrane protein</topology>
    </subcellularLocation>
</comment>
<evidence type="ECO:0000256" key="3">
    <source>
        <dbReference type="ARBA" id="ARBA00022989"/>
    </source>
</evidence>
<evidence type="ECO:0000313" key="9">
    <source>
        <dbReference type="Proteomes" id="UP000192656"/>
    </source>
</evidence>
<keyword evidence="9" id="KW-1185">Reference proteome</keyword>
<feature type="transmembrane region" description="Helical" evidence="5">
    <location>
        <begin position="396"/>
        <end position="416"/>
    </location>
</feature>
<reference evidence="8 9" key="1">
    <citation type="submission" date="2017-04" db="EMBL/GenBank/DDBJ databases">
        <authorList>
            <person name="Afonso C.L."/>
            <person name="Miller P.J."/>
            <person name="Scott M.A."/>
            <person name="Spackman E."/>
            <person name="Goraichik I."/>
            <person name="Dimitrov K.M."/>
            <person name="Suarez D.L."/>
            <person name="Swayne D.E."/>
        </authorList>
    </citation>
    <scope>NUCLEOTIDE SEQUENCE [LARGE SCALE GENOMIC DNA]</scope>
    <source>
        <strain evidence="8 9">CGMCC 1.10972</strain>
    </source>
</reference>
<keyword evidence="5" id="KW-1278">Translocase</keyword>
<feature type="domain" description="NADH:quinone oxidoreductase/Mrp antiporter transmembrane" evidence="7">
    <location>
        <begin position="120"/>
        <end position="410"/>
    </location>
</feature>
<keyword evidence="5" id="KW-0830">Ubiquinone</keyword>
<comment type="function">
    <text evidence="5">NDH-1 shuttles electrons from NADH, via FMN and iron-sulfur (Fe-S) centers, to quinones in the respiratory chain. The immediate electron acceptor for the enzyme in this species is believed to be ubiquinone. Couples the redox reaction to proton translocation (for every two electrons transferred, four hydrogen ions are translocated across the cytoplasmic membrane), and thus conserves the redox energy in a proton gradient.</text>
</comment>
<comment type="similarity">
    <text evidence="5">Belongs to the complex I subunit 2 family.</text>
</comment>
<feature type="transmembrane region" description="Helical" evidence="5">
    <location>
        <begin position="264"/>
        <end position="286"/>
    </location>
</feature>
<comment type="catalytic activity">
    <reaction evidence="5">
        <text>a quinone + NADH + 5 H(+)(in) = a quinol + NAD(+) + 4 H(+)(out)</text>
        <dbReference type="Rhea" id="RHEA:57888"/>
        <dbReference type="ChEBI" id="CHEBI:15378"/>
        <dbReference type="ChEBI" id="CHEBI:24646"/>
        <dbReference type="ChEBI" id="CHEBI:57540"/>
        <dbReference type="ChEBI" id="CHEBI:57945"/>
        <dbReference type="ChEBI" id="CHEBI:132124"/>
    </reaction>
</comment>
<dbReference type="GO" id="GO:0050136">
    <property type="term" value="F:NADH dehydrogenase (quinone) (non-electrogenic) activity"/>
    <property type="evidence" value="ECO:0007669"/>
    <property type="project" value="UniProtKB-UniRule"/>
</dbReference>
<dbReference type="Proteomes" id="UP000192656">
    <property type="component" value="Unassembled WGS sequence"/>
</dbReference>
<dbReference type="PANTHER" id="PTHR22773">
    <property type="entry name" value="NADH DEHYDROGENASE"/>
    <property type="match status" value="1"/>
</dbReference>
<dbReference type="AlphaFoldDB" id="A0A1W2C3H5"/>
<dbReference type="GO" id="GO:0012505">
    <property type="term" value="C:endomembrane system"/>
    <property type="evidence" value="ECO:0007669"/>
    <property type="project" value="UniProtKB-SubCell"/>
</dbReference>
<dbReference type="EC" id="7.1.1.-" evidence="5"/>
<dbReference type="GO" id="GO:0008137">
    <property type="term" value="F:NADH dehydrogenase (ubiquinone) activity"/>
    <property type="evidence" value="ECO:0007669"/>
    <property type="project" value="InterPro"/>
</dbReference>